<sequence length="82" mass="9811">MIEGRLSYNCNNDRYGLLVSDLWEYEGFHCGDPLEVKVDDKWIHTRIEMAWDEKGGHWYLVGTPYFDYLEYVCARIKEDKDV</sequence>
<name>A0A173SK63_9FIRM</name>
<dbReference type="RefSeq" id="WP_055182634.1">
    <property type="nucleotide sequence ID" value="NZ_CYYC01000008.1"/>
</dbReference>
<dbReference type="Pfam" id="PF17295">
    <property type="entry name" value="DUF5348"/>
    <property type="match status" value="1"/>
</dbReference>
<dbReference type="Gene3D" id="2.40.10.390">
    <property type="match status" value="1"/>
</dbReference>
<evidence type="ECO:0000313" key="2">
    <source>
        <dbReference type="EMBL" id="CUM89578.1"/>
    </source>
</evidence>
<dbReference type="Proteomes" id="UP000095390">
    <property type="component" value="Unassembled WGS sequence"/>
</dbReference>
<evidence type="ECO:0000313" key="3">
    <source>
        <dbReference type="Proteomes" id="UP000095390"/>
    </source>
</evidence>
<reference evidence="2 3" key="1">
    <citation type="submission" date="2015-09" db="EMBL/GenBank/DDBJ databases">
        <authorList>
            <consortium name="Pathogen Informatics"/>
        </authorList>
    </citation>
    <scope>NUCLEOTIDE SEQUENCE [LARGE SCALE GENOMIC DNA]</scope>
    <source>
        <strain evidence="2 3">2789STDY5834966</strain>
    </source>
</reference>
<dbReference type="InterPro" id="IPR035255">
    <property type="entry name" value="DUF5348"/>
</dbReference>
<dbReference type="AlphaFoldDB" id="A0A173SK63"/>
<organism evidence="2 3">
    <name type="scientific">Anaerobutyricum hallii</name>
    <dbReference type="NCBI Taxonomy" id="39488"/>
    <lineage>
        <taxon>Bacteria</taxon>
        <taxon>Bacillati</taxon>
        <taxon>Bacillota</taxon>
        <taxon>Clostridia</taxon>
        <taxon>Lachnospirales</taxon>
        <taxon>Lachnospiraceae</taxon>
        <taxon>Anaerobutyricum</taxon>
    </lineage>
</organism>
<gene>
    <name evidence="2" type="ORF">ERS852578_00932</name>
</gene>
<dbReference type="EMBL" id="CYYC01000008">
    <property type="protein sequence ID" value="CUM89578.1"/>
    <property type="molecule type" value="Genomic_DNA"/>
</dbReference>
<feature type="domain" description="DUF5348" evidence="1">
    <location>
        <begin position="4"/>
        <end position="76"/>
    </location>
</feature>
<protein>
    <recommendedName>
        <fullName evidence="1">DUF5348 domain-containing protein</fullName>
    </recommendedName>
</protein>
<dbReference type="OrthoDB" id="9800362at2"/>
<accession>A0A173SK63</accession>
<evidence type="ECO:0000259" key="1">
    <source>
        <dbReference type="Pfam" id="PF17295"/>
    </source>
</evidence>
<proteinExistence type="predicted"/>